<organism evidence="2 3">
    <name type="scientific">Glonium stellatum</name>
    <dbReference type="NCBI Taxonomy" id="574774"/>
    <lineage>
        <taxon>Eukaryota</taxon>
        <taxon>Fungi</taxon>
        <taxon>Dikarya</taxon>
        <taxon>Ascomycota</taxon>
        <taxon>Pezizomycotina</taxon>
        <taxon>Dothideomycetes</taxon>
        <taxon>Pleosporomycetidae</taxon>
        <taxon>Gloniales</taxon>
        <taxon>Gloniaceae</taxon>
        <taxon>Glonium</taxon>
    </lineage>
</organism>
<keyword evidence="3" id="KW-1185">Reference proteome</keyword>
<proteinExistence type="predicted"/>
<feature type="signal peptide" evidence="1">
    <location>
        <begin position="1"/>
        <end position="19"/>
    </location>
</feature>
<accession>A0A8E2F835</accession>
<dbReference type="AlphaFoldDB" id="A0A8E2F835"/>
<dbReference type="Proteomes" id="UP000250140">
    <property type="component" value="Unassembled WGS sequence"/>
</dbReference>
<evidence type="ECO:0008006" key="4">
    <source>
        <dbReference type="Google" id="ProtNLM"/>
    </source>
</evidence>
<name>A0A8E2F835_9PEZI</name>
<evidence type="ECO:0000313" key="2">
    <source>
        <dbReference type="EMBL" id="OCL12186.1"/>
    </source>
</evidence>
<keyword evidence="1" id="KW-0732">Signal</keyword>
<sequence>LLWLTVLRLLHPAHPPVHSQYSRHIFNSADQQPDPRPTNWKAILQPIATFSATSTTHRLAPSQLPYTSGVRFDTPILVHLATRSRSSHPQP</sequence>
<feature type="non-terminal residue" evidence="2">
    <location>
        <position position="1"/>
    </location>
</feature>
<feature type="chain" id="PRO_5034911283" description="Secreted protein" evidence="1">
    <location>
        <begin position="20"/>
        <end position="91"/>
    </location>
</feature>
<dbReference type="EMBL" id="KV748913">
    <property type="protein sequence ID" value="OCL12186.1"/>
    <property type="molecule type" value="Genomic_DNA"/>
</dbReference>
<gene>
    <name evidence="2" type="ORF">AOQ84DRAFT_352661</name>
</gene>
<protein>
    <recommendedName>
        <fullName evidence="4">Secreted protein</fullName>
    </recommendedName>
</protein>
<evidence type="ECO:0000256" key="1">
    <source>
        <dbReference type="SAM" id="SignalP"/>
    </source>
</evidence>
<evidence type="ECO:0000313" key="3">
    <source>
        <dbReference type="Proteomes" id="UP000250140"/>
    </source>
</evidence>
<reference evidence="2 3" key="1">
    <citation type="journal article" date="2016" name="Nat. Commun.">
        <title>Ectomycorrhizal ecology is imprinted in the genome of the dominant symbiotic fungus Cenococcum geophilum.</title>
        <authorList>
            <consortium name="DOE Joint Genome Institute"/>
            <person name="Peter M."/>
            <person name="Kohler A."/>
            <person name="Ohm R.A."/>
            <person name="Kuo A."/>
            <person name="Krutzmann J."/>
            <person name="Morin E."/>
            <person name="Arend M."/>
            <person name="Barry K.W."/>
            <person name="Binder M."/>
            <person name="Choi C."/>
            <person name="Clum A."/>
            <person name="Copeland A."/>
            <person name="Grisel N."/>
            <person name="Haridas S."/>
            <person name="Kipfer T."/>
            <person name="LaButti K."/>
            <person name="Lindquist E."/>
            <person name="Lipzen A."/>
            <person name="Maire R."/>
            <person name="Meier B."/>
            <person name="Mihaltcheva S."/>
            <person name="Molinier V."/>
            <person name="Murat C."/>
            <person name="Poggeler S."/>
            <person name="Quandt C.A."/>
            <person name="Sperisen C."/>
            <person name="Tritt A."/>
            <person name="Tisserant E."/>
            <person name="Crous P.W."/>
            <person name="Henrissat B."/>
            <person name="Nehls U."/>
            <person name="Egli S."/>
            <person name="Spatafora J.W."/>
            <person name="Grigoriev I.V."/>
            <person name="Martin F.M."/>
        </authorList>
    </citation>
    <scope>NUCLEOTIDE SEQUENCE [LARGE SCALE GENOMIC DNA]</scope>
    <source>
        <strain evidence="2 3">CBS 207.34</strain>
    </source>
</reference>